<accession>A0A9D4CP72</accession>
<reference evidence="1" key="1">
    <citation type="journal article" date="2019" name="bioRxiv">
        <title>The Genome of the Zebra Mussel, Dreissena polymorpha: A Resource for Invasive Species Research.</title>
        <authorList>
            <person name="McCartney M.A."/>
            <person name="Auch B."/>
            <person name="Kono T."/>
            <person name="Mallez S."/>
            <person name="Zhang Y."/>
            <person name="Obille A."/>
            <person name="Becker A."/>
            <person name="Abrahante J.E."/>
            <person name="Garbe J."/>
            <person name="Badalamenti J.P."/>
            <person name="Herman A."/>
            <person name="Mangelson H."/>
            <person name="Liachko I."/>
            <person name="Sullivan S."/>
            <person name="Sone E.D."/>
            <person name="Koren S."/>
            <person name="Silverstein K.A.T."/>
            <person name="Beckman K.B."/>
            <person name="Gohl D.M."/>
        </authorList>
    </citation>
    <scope>NUCLEOTIDE SEQUENCE</scope>
    <source>
        <strain evidence="1">Duluth1</strain>
        <tissue evidence="1">Whole animal</tissue>
    </source>
</reference>
<dbReference type="AlphaFoldDB" id="A0A9D4CP72"/>
<protein>
    <submittedName>
        <fullName evidence="1">Uncharacterized protein</fullName>
    </submittedName>
</protein>
<sequence>MQCSWRVAENALFVVVRDVCHAICEEYVDEVMRAPSTPEEWRQLADGFTQELELSKLH</sequence>
<comment type="caution">
    <text evidence="1">The sequence shown here is derived from an EMBL/GenBank/DDBJ whole genome shotgun (WGS) entry which is preliminary data.</text>
</comment>
<reference evidence="1" key="2">
    <citation type="submission" date="2020-11" db="EMBL/GenBank/DDBJ databases">
        <authorList>
            <person name="McCartney M.A."/>
            <person name="Auch B."/>
            <person name="Kono T."/>
            <person name="Mallez S."/>
            <person name="Becker A."/>
            <person name="Gohl D.M."/>
            <person name="Silverstein K.A.T."/>
            <person name="Koren S."/>
            <person name="Bechman K.B."/>
            <person name="Herman A."/>
            <person name="Abrahante J.E."/>
            <person name="Garbe J."/>
        </authorList>
    </citation>
    <scope>NUCLEOTIDE SEQUENCE</scope>
    <source>
        <strain evidence="1">Duluth1</strain>
        <tissue evidence="1">Whole animal</tissue>
    </source>
</reference>
<organism evidence="1 2">
    <name type="scientific">Dreissena polymorpha</name>
    <name type="common">Zebra mussel</name>
    <name type="synonym">Mytilus polymorpha</name>
    <dbReference type="NCBI Taxonomy" id="45954"/>
    <lineage>
        <taxon>Eukaryota</taxon>
        <taxon>Metazoa</taxon>
        <taxon>Spiralia</taxon>
        <taxon>Lophotrochozoa</taxon>
        <taxon>Mollusca</taxon>
        <taxon>Bivalvia</taxon>
        <taxon>Autobranchia</taxon>
        <taxon>Heteroconchia</taxon>
        <taxon>Euheterodonta</taxon>
        <taxon>Imparidentia</taxon>
        <taxon>Neoheterodontei</taxon>
        <taxon>Myida</taxon>
        <taxon>Dreissenoidea</taxon>
        <taxon>Dreissenidae</taxon>
        <taxon>Dreissena</taxon>
    </lineage>
</organism>
<dbReference type="Proteomes" id="UP000828390">
    <property type="component" value="Unassembled WGS sequence"/>
</dbReference>
<proteinExistence type="predicted"/>
<gene>
    <name evidence="1" type="ORF">DPMN_054186</name>
</gene>
<keyword evidence="2" id="KW-1185">Reference proteome</keyword>
<evidence type="ECO:0000313" key="1">
    <source>
        <dbReference type="EMBL" id="KAH3728234.1"/>
    </source>
</evidence>
<dbReference type="EMBL" id="JAIWYP010000012">
    <property type="protein sequence ID" value="KAH3728234.1"/>
    <property type="molecule type" value="Genomic_DNA"/>
</dbReference>
<evidence type="ECO:0000313" key="2">
    <source>
        <dbReference type="Proteomes" id="UP000828390"/>
    </source>
</evidence>
<name>A0A9D4CP72_DREPO</name>